<gene>
    <name evidence="1" type="ORF">L6164_031255</name>
</gene>
<sequence length="537" mass="58585">MGIENERENGFSALNDVKPDAINDAGINMNKDYNLNINQRIHEGDGMEDSISILCSAEDIERLLHGPVQLRWWPRLIAWESRLLWLLSGSSIVVSIFNYMLSFVTMMFSGHLGSLELAGASIASVGIQGLAYGIMLGMASAVQTVCGQAYGAGKLSAMGIVCQRAIILHLGAAVLLTLVYWFSGDILKAIGQSESIAAQGQIFARGLIPQLYAFAMSCPMQRFLQAQNIVNPLAMMSVGVFLVHVLLSWLVIYVLKFGLLGAALVLSFSWWLLVLINALYIILSPRCKETWTGFSIQAFRGIWPYFKLTVASAIMLCLEIWYNQGLVLISGLLTNPTISLDSFSICMNYWTWDFCFMLGLSAAASVRVSNELGAAHPRVAKFSVLVVNGTSILISLVFCTIVLIFRVPLSKLFTNDSKVIEAVINLTPLLAISIFLNGIQPILSGVAIGSGWQGVVAYVNLASYYVIGLTVGCVLGFKTSLGVEGIWWGMIIGVLIQTVTLIFLTARTNWKAEVEKAIARVKKTAQNETLDNLVANA</sequence>
<evidence type="ECO:0000313" key="1">
    <source>
        <dbReference type="EMBL" id="KAI4308151.1"/>
    </source>
</evidence>
<dbReference type="EMBL" id="CM039437">
    <property type="protein sequence ID" value="KAI4308151.1"/>
    <property type="molecule type" value="Genomic_DNA"/>
</dbReference>
<reference evidence="1 2" key="1">
    <citation type="journal article" date="2022" name="DNA Res.">
        <title>Chromosomal-level genome assembly of the orchid tree Bauhinia variegata (Leguminosae; Cercidoideae) supports the allotetraploid origin hypothesis of Bauhinia.</title>
        <authorList>
            <person name="Zhong Y."/>
            <person name="Chen Y."/>
            <person name="Zheng D."/>
            <person name="Pang J."/>
            <person name="Liu Y."/>
            <person name="Luo S."/>
            <person name="Meng S."/>
            <person name="Qian L."/>
            <person name="Wei D."/>
            <person name="Dai S."/>
            <person name="Zhou R."/>
        </authorList>
    </citation>
    <scope>NUCLEOTIDE SEQUENCE [LARGE SCALE GENOMIC DNA]</scope>
    <source>
        <strain evidence="1">BV-YZ2020</strain>
    </source>
</reference>
<organism evidence="1 2">
    <name type="scientific">Bauhinia variegata</name>
    <name type="common">Purple orchid tree</name>
    <name type="synonym">Phanera variegata</name>
    <dbReference type="NCBI Taxonomy" id="167791"/>
    <lineage>
        <taxon>Eukaryota</taxon>
        <taxon>Viridiplantae</taxon>
        <taxon>Streptophyta</taxon>
        <taxon>Embryophyta</taxon>
        <taxon>Tracheophyta</taxon>
        <taxon>Spermatophyta</taxon>
        <taxon>Magnoliopsida</taxon>
        <taxon>eudicotyledons</taxon>
        <taxon>Gunneridae</taxon>
        <taxon>Pentapetalae</taxon>
        <taxon>rosids</taxon>
        <taxon>fabids</taxon>
        <taxon>Fabales</taxon>
        <taxon>Fabaceae</taxon>
        <taxon>Cercidoideae</taxon>
        <taxon>Cercideae</taxon>
        <taxon>Bauhiniinae</taxon>
        <taxon>Bauhinia</taxon>
    </lineage>
</organism>
<evidence type="ECO:0000313" key="2">
    <source>
        <dbReference type="Proteomes" id="UP000828941"/>
    </source>
</evidence>
<dbReference type="Proteomes" id="UP000828941">
    <property type="component" value="Chromosome 12"/>
</dbReference>
<keyword evidence="2" id="KW-1185">Reference proteome</keyword>
<accession>A0ACB9LFR8</accession>
<name>A0ACB9LFR8_BAUVA</name>
<proteinExistence type="predicted"/>
<protein>
    <submittedName>
        <fullName evidence="1">Uncharacterized protein</fullName>
    </submittedName>
</protein>
<comment type="caution">
    <text evidence="1">The sequence shown here is derived from an EMBL/GenBank/DDBJ whole genome shotgun (WGS) entry which is preliminary data.</text>
</comment>